<keyword evidence="1" id="KW-0472">Membrane</keyword>
<dbReference type="NCBIfam" id="TIGR00254">
    <property type="entry name" value="GGDEF"/>
    <property type="match status" value="1"/>
</dbReference>
<reference evidence="3" key="1">
    <citation type="journal article" date="2015" name="Nature">
        <title>Complex archaea that bridge the gap between prokaryotes and eukaryotes.</title>
        <authorList>
            <person name="Spang A."/>
            <person name="Saw J.H."/>
            <person name="Jorgensen S.L."/>
            <person name="Zaremba-Niedzwiedzka K."/>
            <person name="Martijn J."/>
            <person name="Lind A.E."/>
            <person name="van Eijk R."/>
            <person name="Schleper C."/>
            <person name="Guy L."/>
            <person name="Ettema T.J."/>
        </authorList>
    </citation>
    <scope>NUCLEOTIDE SEQUENCE</scope>
</reference>
<keyword evidence="1" id="KW-1133">Transmembrane helix</keyword>
<feature type="transmembrane region" description="Helical" evidence="1">
    <location>
        <begin position="99"/>
        <end position="119"/>
    </location>
</feature>
<name>A0A0F9U183_9ZZZZ</name>
<feature type="transmembrane region" description="Helical" evidence="1">
    <location>
        <begin position="6"/>
        <end position="31"/>
    </location>
</feature>
<dbReference type="PROSITE" id="PS50887">
    <property type="entry name" value="GGDEF"/>
    <property type="match status" value="1"/>
</dbReference>
<dbReference type="InterPro" id="IPR050469">
    <property type="entry name" value="Diguanylate_Cyclase"/>
</dbReference>
<proteinExistence type="predicted"/>
<dbReference type="SMART" id="SM00267">
    <property type="entry name" value="GGDEF"/>
    <property type="match status" value="1"/>
</dbReference>
<evidence type="ECO:0000256" key="1">
    <source>
        <dbReference type="SAM" id="Phobius"/>
    </source>
</evidence>
<dbReference type="CDD" id="cd01949">
    <property type="entry name" value="GGDEF"/>
    <property type="match status" value="1"/>
</dbReference>
<dbReference type="GO" id="GO:0052621">
    <property type="term" value="F:diguanylate cyclase activity"/>
    <property type="evidence" value="ECO:0007669"/>
    <property type="project" value="TreeGrafter"/>
</dbReference>
<dbReference type="Gene3D" id="3.30.70.270">
    <property type="match status" value="1"/>
</dbReference>
<feature type="domain" description="GGDEF" evidence="2">
    <location>
        <begin position="259"/>
        <end position="392"/>
    </location>
</feature>
<dbReference type="EMBL" id="LAZR01000899">
    <property type="protein sequence ID" value="KKN55116.1"/>
    <property type="molecule type" value="Genomic_DNA"/>
</dbReference>
<dbReference type="InterPro" id="IPR029787">
    <property type="entry name" value="Nucleotide_cyclase"/>
</dbReference>
<organism evidence="3">
    <name type="scientific">marine sediment metagenome</name>
    <dbReference type="NCBI Taxonomy" id="412755"/>
    <lineage>
        <taxon>unclassified sequences</taxon>
        <taxon>metagenomes</taxon>
        <taxon>ecological metagenomes</taxon>
    </lineage>
</organism>
<protein>
    <recommendedName>
        <fullName evidence="2">GGDEF domain-containing protein</fullName>
    </recommendedName>
</protein>
<accession>A0A0F9U183</accession>
<dbReference type="AlphaFoldDB" id="A0A0F9U183"/>
<feature type="transmembrane region" description="Helical" evidence="1">
    <location>
        <begin position="158"/>
        <end position="182"/>
    </location>
</feature>
<comment type="caution">
    <text evidence="3">The sequence shown here is derived from an EMBL/GenBank/DDBJ whole genome shotgun (WGS) entry which is preliminary data.</text>
</comment>
<feature type="transmembrane region" description="Helical" evidence="1">
    <location>
        <begin position="63"/>
        <end position="87"/>
    </location>
</feature>
<evidence type="ECO:0000313" key="3">
    <source>
        <dbReference type="EMBL" id="KKN55116.1"/>
    </source>
</evidence>
<dbReference type="InterPro" id="IPR000160">
    <property type="entry name" value="GGDEF_dom"/>
</dbReference>
<keyword evidence="1" id="KW-0812">Transmembrane</keyword>
<dbReference type="Pfam" id="PF00990">
    <property type="entry name" value="GGDEF"/>
    <property type="match status" value="1"/>
</dbReference>
<feature type="transmembrane region" description="Helical" evidence="1">
    <location>
        <begin position="38"/>
        <end position="57"/>
    </location>
</feature>
<dbReference type="FunFam" id="3.30.70.270:FF:000001">
    <property type="entry name" value="Diguanylate cyclase domain protein"/>
    <property type="match status" value="1"/>
</dbReference>
<dbReference type="PANTHER" id="PTHR45138">
    <property type="entry name" value="REGULATORY COMPONENTS OF SENSORY TRANSDUCTION SYSTEM"/>
    <property type="match status" value="1"/>
</dbReference>
<gene>
    <name evidence="3" type="ORF">LCGC14_0585500</name>
</gene>
<evidence type="ECO:0000259" key="2">
    <source>
        <dbReference type="PROSITE" id="PS50887"/>
    </source>
</evidence>
<feature type="transmembrane region" description="Helical" evidence="1">
    <location>
        <begin position="125"/>
        <end position="146"/>
    </location>
</feature>
<sequence length="399" mass="44285">MGFSLHLPTLIILSIAINLMIGGLLWAIYYLRGRQYCFLLWALACGAFAMGSVLAGARAVVDAPWLTVFAAHAFLGLSPLLLLGGLLRFSRVPTRPMRWFRYAFRIAFAGYLLVLLLTFQNDPLSARLVTTLFSAIVFGFAIYCLNVSATQPALPRRVLQVLFSLHGMLMLAQCLVIAMGWFGANQIDITTNAVLQLILVNHILLATATALSLSLLAFTRSERRLRALAEKDGLTDLLNRRSFFREGVRVFEKATLDRQAMAVLMIDLDHFKQINDRWGHATGDEALQTVARILESELRDEDIIGRIGGEEFAIVLQLSEDESLPVITHRLLNAIARKGANVNGLPLNLSASIGGIERIDRHKRFAELMLEADTALYSAKNKGRNRAEFGELMSLTETV</sequence>
<feature type="transmembrane region" description="Helical" evidence="1">
    <location>
        <begin position="194"/>
        <end position="218"/>
    </location>
</feature>
<dbReference type="SUPFAM" id="SSF55073">
    <property type="entry name" value="Nucleotide cyclase"/>
    <property type="match status" value="1"/>
</dbReference>
<dbReference type="InterPro" id="IPR043128">
    <property type="entry name" value="Rev_trsase/Diguanyl_cyclase"/>
</dbReference>
<dbReference type="PANTHER" id="PTHR45138:SF9">
    <property type="entry name" value="DIGUANYLATE CYCLASE DGCM-RELATED"/>
    <property type="match status" value="1"/>
</dbReference>